<gene>
    <name evidence="2" type="ORF">E0Z10_g3748</name>
</gene>
<dbReference type="EMBL" id="SKBN01000054">
    <property type="protein sequence ID" value="TGJ85041.1"/>
    <property type="molecule type" value="Genomic_DNA"/>
</dbReference>
<comment type="caution">
    <text evidence="2">The sequence shown here is derived from an EMBL/GenBank/DDBJ whole genome shotgun (WGS) entry which is preliminary data.</text>
</comment>
<protein>
    <submittedName>
        <fullName evidence="2">Uncharacterized protein</fullName>
    </submittedName>
</protein>
<feature type="compositionally biased region" description="Polar residues" evidence="1">
    <location>
        <begin position="395"/>
        <end position="404"/>
    </location>
</feature>
<proteinExistence type="predicted"/>
<feature type="region of interest" description="Disordered" evidence="1">
    <location>
        <begin position="486"/>
        <end position="540"/>
    </location>
</feature>
<dbReference type="AlphaFoldDB" id="A0A4Z0YZZ6"/>
<evidence type="ECO:0000313" key="2">
    <source>
        <dbReference type="EMBL" id="TGJ85041.1"/>
    </source>
</evidence>
<sequence length="968" mass="105394">MGGGLKSKFRFPVPGRSSKKQQVPAVSVTGPLSKAQRILGADGINTGSSRLTVDPGRSWETGSTGGISISISESSVGQTTHDVGFEQEDGRRQARWEEESAILPRQIPSAHGSGHRGMAERSVFAVGNQSRDNITNTSTRGRRLSSSTIDTHYDSAKMPLAISQQTSNSAMAKGIPSKVSELLDMDGSLAGIQTGMMMKKKKKPARLDLSRLRPKGYRDRNKNAPNVEPVGNNYVMRSPSFMAHTPELPVLSSSTTDRQGTPRKLIKQHIMRQSPLSKGITEPPGLHQLYHHYEQMSFQSEDPLEEEIERGHMTAYSDRSSNNPRPASTFTHSLIAPLPLPPPRGQDTNWSHSRNNSHDSRIATSITDLSGGLQVHPASRKDYAGSISSRHTRTSKASPSSKSLLESDRLQSSVLSLSDSSDDEAIGPVSSTPSSHRESLRHEANSENSNSSQVQQSLNYLHGTISPRKFMPSLNQVDEYLTVKSASRAQTNRSPSNNTLRSSQSSMSTLTAPHLLSASTPDSRLSSRSTETIDTQGSSHQLGYGVQEARAVSFVPLASTVEAASKVSVSKGTHHLDKVLRQNSTATSRISHSSDQPTPPLSPNSMEFYMPSRESLQGQAMASGSTEAQNARLMAVTRQEEMLLAALRQKRAKMRETVIPEDEENGKSRTGQSSRGSVGNAKKSNTSSSVTVTAPSAKSWPKRASSLFVGGFRENVRQADQQTGLRKELRDVDVPSTTSYSDITERTSTSATGSTASTTFDSRNDGILVYMDQRTDGTNTADSSVYFSDDYMEDSDGEDLIANERRTSRMQSRRDSASAAPRGHRTSSANGRRESSNHSNQSRKESVSTNSLSAPLPKGHRLQDVPEVEIHTEYNKDMDADDLDDDGLYGFPQPPMPPPSWPLPPRPGKPATKPNSPASAGLLHPSSALHQDPPHEYKASHLRNKRSMVRLSAVGHSNSPMPFWDDED</sequence>
<feature type="compositionally biased region" description="Polar residues" evidence="1">
    <location>
        <begin position="584"/>
        <end position="596"/>
    </location>
</feature>
<feature type="region of interest" description="Disordered" evidence="1">
    <location>
        <begin position="776"/>
        <end position="944"/>
    </location>
</feature>
<feature type="region of interest" description="Disordered" evidence="1">
    <location>
        <begin position="655"/>
        <end position="697"/>
    </location>
</feature>
<feature type="region of interest" description="Disordered" evidence="1">
    <location>
        <begin position="315"/>
        <end position="455"/>
    </location>
</feature>
<dbReference type="STRING" id="37992.A0A4Z0YZZ6"/>
<feature type="compositionally biased region" description="Low complexity" evidence="1">
    <location>
        <begin position="680"/>
        <end position="697"/>
    </location>
</feature>
<feature type="compositionally biased region" description="Polar residues" evidence="1">
    <location>
        <begin position="317"/>
        <end position="332"/>
    </location>
</feature>
<keyword evidence="3" id="KW-1185">Reference proteome</keyword>
<feature type="compositionally biased region" description="Basic and acidic residues" evidence="1">
    <location>
        <begin position="435"/>
        <end position="445"/>
    </location>
</feature>
<feature type="compositionally biased region" description="Basic and acidic residues" evidence="1">
    <location>
        <begin position="831"/>
        <end position="846"/>
    </location>
</feature>
<feature type="compositionally biased region" description="Pro residues" evidence="1">
    <location>
        <begin position="892"/>
        <end position="908"/>
    </location>
</feature>
<accession>A0A4Z0YZZ6</accession>
<feature type="region of interest" description="Disordered" evidence="1">
    <location>
        <begin position="720"/>
        <end position="760"/>
    </location>
</feature>
<feature type="compositionally biased region" description="Acidic residues" evidence="1">
    <location>
        <begin position="790"/>
        <end position="801"/>
    </location>
</feature>
<reference evidence="2 3" key="1">
    <citation type="submission" date="2019-03" db="EMBL/GenBank/DDBJ databases">
        <title>Draft genome sequence of Xylaria hypoxylon DSM 108379, a ubiquitous saprotrophic-parasitic fungi on hardwood.</title>
        <authorList>
            <person name="Buettner E."/>
            <person name="Leonhardt S."/>
            <person name="Gebauer A.M."/>
            <person name="Liers C."/>
            <person name="Hofrichter M."/>
            <person name="Kellner H."/>
        </authorList>
    </citation>
    <scope>NUCLEOTIDE SEQUENCE [LARGE SCALE GENOMIC DNA]</scope>
    <source>
        <strain evidence="2 3">DSM 108379</strain>
    </source>
</reference>
<evidence type="ECO:0000256" key="1">
    <source>
        <dbReference type="SAM" id="MobiDB-lite"/>
    </source>
</evidence>
<dbReference type="OrthoDB" id="5244050at2759"/>
<feature type="compositionally biased region" description="Low complexity" evidence="1">
    <location>
        <begin position="410"/>
        <end position="419"/>
    </location>
</feature>
<feature type="region of interest" description="Disordered" evidence="1">
    <location>
        <begin position="1"/>
        <end position="63"/>
    </location>
</feature>
<feature type="compositionally biased region" description="Low complexity" evidence="1">
    <location>
        <begin position="446"/>
        <end position="455"/>
    </location>
</feature>
<dbReference type="Proteomes" id="UP000297716">
    <property type="component" value="Unassembled WGS sequence"/>
</dbReference>
<feature type="region of interest" description="Disordered" evidence="1">
    <location>
        <begin position="584"/>
        <end position="606"/>
    </location>
</feature>
<feature type="compositionally biased region" description="Low complexity" evidence="1">
    <location>
        <begin position="747"/>
        <end position="759"/>
    </location>
</feature>
<evidence type="ECO:0000313" key="3">
    <source>
        <dbReference type="Proteomes" id="UP000297716"/>
    </source>
</evidence>
<feature type="compositionally biased region" description="Polar residues" evidence="1">
    <location>
        <begin position="776"/>
        <end position="786"/>
    </location>
</feature>
<feature type="compositionally biased region" description="Basic and acidic residues" evidence="1">
    <location>
        <begin position="861"/>
        <end position="878"/>
    </location>
</feature>
<feature type="compositionally biased region" description="Polar residues" evidence="1">
    <location>
        <begin position="668"/>
        <end position="677"/>
    </location>
</feature>
<name>A0A4Z0YZZ6_9PEZI</name>
<organism evidence="2 3">
    <name type="scientific">Xylaria hypoxylon</name>
    <dbReference type="NCBI Taxonomy" id="37992"/>
    <lineage>
        <taxon>Eukaryota</taxon>
        <taxon>Fungi</taxon>
        <taxon>Dikarya</taxon>
        <taxon>Ascomycota</taxon>
        <taxon>Pezizomycotina</taxon>
        <taxon>Sordariomycetes</taxon>
        <taxon>Xylariomycetidae</taxon>
        <taxon>Xylariales</taxon>
        <taxon>Xylariaceae</taxon>
        <taxon>Xylaria</taxon>
    </lineage>
</organism>
<feature type="compositionally biased region" description="Basic and acidic residues" evidence="1">
    <location>
        <begin position="802"/>
        <end position="816"/>
    </location>
</feature>